<reference evidence="5 6" key="1">
    <citation type="submission" date="2013-10" db="EMBL/GenBank/DDBJ databases">
        <title>The Genome Sequence of Acinetobacter nectaris CIP 110549.</title>
        <authorList>
            <consortium name="The Broad Institute Genomics Platform"/>
            <consortium name="The Broad Institute Genome Sequencing Center for Infectious Disease"/>
            <person name="Cerqueira G."/>
            <person name="Feldgarden M."/>
            <person name="Courvalin P."/>
            <person name="Grillot-Courvalin C."/>
            <person name="Clermont D."/>
            <person name="Rocha E."/>
            <person name="Yoon E.-J."/>
            <person name="Nemec A."/>
            <person name="Young S.K."/>
            <person name="Zeng Q."/>
            <person name="Gargeya S."/>
            <person name="Fitzgerald M."/>
            <person name="Abouelleil A."/>
            <person name="Alvarado L."/>
            <person name="Berlin A.M."/>
            <person name="Chapman S.B."/>
            <person name="Gainer-Dewar J."/>
            <person name="Goldberg J."/>
            <person name="Gnerre S."/>
            <person name="Griggs A."/>
            <person name="Gujja S."/>
            <person name="Hansen M."/>
            <person name="Howarth C."/>
            <person name="Imamovic A."/>
            <person name="Ireland A."/>
            <person name="Larimer J."/>
            <person name="McCowan C."/>
            <person name="Murphy C."/>
            <person name="Pearson M."/>
            <person name="Poon T.W."/>
            <person name="Priest M."/>
            <person name="Roberts A."/>
            <person name="Saif S."/>
            <person name="Shea T."/>
            <person name="Sykes S."/>
            <person name="Wortman J."/>
            <person name="Nusbaum C."/>
            <person name="Birren B."/>
        </authorList>
    </citation>
    <scope>NUCLEOTIDE SEQUENCE [LARGE SCALE GENOMIC DNA]</scope>
    <source>
        <strain evidence="5 6">CIP 110549</strain>
    </source>
</reference>
<accession>V2UPN1</accession>
<dbReference type="PANTHER" id="PTHR43792:SF8">
    <property type="entry name" value="[RIBOSOMAL PROTEIN US5]-ALANINE N-ACETYLTRANSFERASE"/>
    <property type="match status" value="1"/>
</dbReference>
<keyword evidence="2" id="KW-0012">Acyltransferase</keyword>
<dbReference type="InterPro" id="IPR016181">
    <property type="entry name" value="Acyl_CoA_acyltransferase"/>
</dbReference>
<dbReference type="Gene3D" id="3.40.630.30">
    <property type="match status" value="1"/>
</dbReference>
<dbReference type="STRING" id="1392540.P256_02344"/>
<sequence length="179" mass="21125">MNHPQIKIDNISIVALYQCEPRELVSFYTRNKDHLQKSMPLRSLDFYEEDYWESKIFDYRQSFMNGKSVCFILKSANQTIGIINFDQIIYGAFLSCYLGYALDEKYQGKGIMFKSLQFAMNYVTDELGLNRIMANYVPENYRSAKLLHKLGFEREGYARKYLKLNGVWKDHILTSFIND</sequence>
<evidence type="ECO:0000313" key="5">
    <source>
        <dbReference type="EMBL" id="ESK37289.1"/>
    </source>
</evidence>
<dbReference type="PROSITE" id="PS51186">
    <property type="entry name" value="GNAT"/>
    <property type="match status" value="1"/>
</dbReference>
<name>V2UPN1_9GAMM</name>
<proteinExistence type="inferred from homology"/>
<dbReference type="InterPro" id="IPR051531">
    <property type="entry name" value="N-acetyltransferase"/>
</dbReference>
<keyword evidence="6" id="KW-1185">Reference proteome</keyword>
<comment type="caution">
    <text evidence="5">The sequence shown here is derived from an EMBL/GenBank/DDBJ whole genome shotgun (WGS) entry which is preliminary data.</text>
</comment>
<dbReference type="InterPro" id="IPR000182">
    <property type="entry name" value="GNAT_dom"/>
</dbReference>
<feature type="domain" description="N-acetyltransferase" evidence="4">
    <location>
        <begin position="14"/>
        <end position="174"/>
    </location>
</feature>
<evidence type="ECO:0000313" key="6">
    <source>
        <dbReference type="Proteomes" id="UP000023785"/>
    </source>
</evidence>
<evidence type="ECO:0000256" key="3">
    <source>
        <dbReference type="ARBA" id="ARBA00038502"/>
    </source>
</evidence>
<protein>
    <recommendedName>
        <fullName evidence="4">N-acetyltransferase domain-containing protein</fullName>
    </recommendedName>
</protein>
<keyword evidence="1" id="KW-0808">Transferase</keyword>
<gene>
    <name evidence="5" type="ORF">P256_02344</name>
</gene>
<dbReference type="OrthoDB" id="9801669at2"/>
<evidence type="ECO:0000256" key="2">
    <source>
        <dbReference type="ARBA" id="ARBA00023315"/>
    </source>
</evidence>
<dbReference type="GO" id="GO:0008999">
    <property type="term" value="F:protein-N-terminal-alanine acetyltransferase activity"/>
    <property type="evidence" value="ECO:0007669"/>
    <property type="project" value="TreeGrafter"/>
</dbReference>
<dbReference type="RefSeq" id="WP_023273954.1">
    <property type="nucleotide sequence ID" value="NZ_KI530736.1"/>
</dbReference>
<dbReference type="PATRIC" id="fig|1392540.3.peg.2263"/>
<dbReference type="SUPFAM" id="SSF55729">
    <property type="entry name" value="Acyl-CoA N-acyltransferases (Nat)"/>
    <property type="match status" value="1"/>
</dbReference>
<evidence type="ECO:0000259" key="4">
    <source>
        <dbReference type="PROSITE" id="PS51186"/>
    </source>
</evidence>
<dbReference type="GO" id="GO:0005737">
    <property type="term" value="C:cytoplasm"/>
    <property type="evidence" value="ECO:0007669"/>
    <property type="project" value="TreeGrafter"/>
</dbReference>
<dbReference type="Proteomes" id="UP000023785">
    <property type="component" value="Unassembled WGS sequence"/>
</dbReference>
<dbReference type="Pfam" id="PF13302">
    <property type="entry name" value="Acetyltransf_3"/>
    <property type="match status" value="1"/>
</dbReference>
<organism evidence="5 6">
    <name type="scientific">Acinetobacter nectaris CIP 110549</name>
    <dbReference type="NCBI Taxonomy" id="1392540"/>
    <lineage>
        <taxon>Bacteria</taxon>
        <taxon>Pseudomonadati</taxon>
        <taxon>Pseudomonadota</taxon>
        <taxon>Gammaproteobacteria</taxon>
        <taxon>Moraxellales</taxon>
        <taxon>Moraxellaceae</taxon>
        <taxon>Acinetobacter</taxon>
    </lineage>
</organism>
<comment type="similarity">
    <text evidence="3">Belongs to the acetyltransferase family. RimJ subfamily.</text>
</comment>
<dbReference type="PANTHER" id="PTHR43792">
    <property type="entry name" value="GNAT FAMILY, PUTATIVE (AFU_ORTHOLOGUE AFUA_3G00765)-RELATED-RELATED"/>
    <property type="match status" value="1"/>
</dbReference>
<dbReference type="AlphaFoldDB" id="V2UPN1"/>
<dbReference type="eggNOG" id="COG1670">
    <property type="taxonomic scope" value="Bacteria"/>
</dbReference>
<dbReference type="HOGENOM" id="CLU_013985_40_1_6"/>
<evidence type="ECO:0000256" key="1">
    <source>
        <dbReference type="ARBA" id="ARBA00022679"/>
    </source>
</evidence>
<dbReference type="EMBL" id="AYER01000010">
    <property type="protein sequence ID" value="ESK37289.1"/>
    <property type="molecule type" value="Genomic_DNA"/>
</dbReference>